<comment type="caution">
    <text evidence="12">The sequence shown here is derived from an EMBL/GenBank/DDBJ whole genome shotgun (WGS) entry which is preliminary data.</text>
</comment>
<dbReference type="EMBL" id="JTJJ01000025">
    <property type="protein sequence ID" value="KHJ69047.1"/>
    <property type="molecule type" value="Genomic_DNA"/>
</dbReference>
<dbReference type="GO" id="GO:0009401">
    <property type="term" value="P:phosphoenolpyruvate-dependent sugar phosphotransferase system"/>
    <property type="evidence" value="ECO:0007669"/>
    <property type="project" value="UniProtKB-KW"/>
</dbReference>
<keyword evidence="5" id="KW-0808">Transferase</keyword>
<evidence type="ECO:0000256" key="10">
    <source>
        <dbReference type="ARBA" id="ARBA00042072"/>
    </source>
</evidence>
<name>A0A0B1RCY3_9GAMM</name>
<evidence type="ECO:0000256" key="2">
    <source>
        <dbReference type="ARBA" id="ARBA00022448"/>
    </source>
</evidence>
<accession>A0A0B1RCY3</accession>
<evidence type="ECO:0000256" key="6">
    <source>
        <dbReference type="ARBA" id="ARBA00022683"/>
    </source>
</evidence>
<evidence type="ECO:0000256" key="1">
    <source>
        <dbReference type="ARBA" id="ARBA00004496"/>
    </source>
</evidence>
<dbReference type="Pfam" id="PF00359">
    <property type="entry name" value="PTS_EIIA_2"/>
    <property type="match status" value="1"/>
</dbReference>
<dbReference type="PANTHER" id="PTHR36203:SF1">
    <property type="entry name" value="ASCORBATE-SPECIFIC PTS SYSTEM EIIA COMPONENT"/>
    <property type="match status" value="1"/>
</dbReference>
<dbReference type="RefSeq" id="WP_039329123.1">
    <property type="nucleotide sequence ID" value="NZ_JTJJ01000025.1"/>
</dbReference>
<gene>
    <name evidence="12" type="ORF">QU24_05840</name>
</gene>
<evidence type="ECO:0000256" key="5">
    <source>
        <dbReference type="ARBA" id="ARBA00022679"/>
    </source>
</evidence>
<dbReference type="CDD" id="cd00211">
    <property type="entry name" value="PTS_IIA_fru"/>
    <property type="match status" value="1"/>
</dbReference>
<keyword evidence="2" id="KW-0813">Transport</keyword>
<dbReference type="GO" id="GO:0016301">
    <property type="term" value="F:kinase activity"/>
    <property type="evidence" value="ECO:0007669"/>
    <property type="project" value="UniProtKB-KW"/>
</dbReference>
<sequence>MSIKRLLQEANAIQVGITATDWREVIALAAQPLVNGGYVKDSYPEAVIANTLTHGAYYVFEEGIAIPHARPETGVLKDCFSMIVLDEPIPFEGSDKADIVIMFGARDSNAHIEEGIRAIVSLLEDEETLVRLRKASSVAEVIEIL</sequence>
<evidence type="ECO:0000313" key="12">
    <source>
        <dbReference type="EMBL" id="KHJ69047.1"/>
    </source>
</evidence>
<evidence type="ECO:0000259" key="11">
    <source>
        <dbReference type="PROSITE" id="PS51094"/>
    </source>
</evidence>
<evidence type="ECO:0000313" key="13">
    <source>
        <dbReference type="Proteomes" id="UP000030853"/>
    </source>
</evidence>
<dbReference type="InterPro" id="IPR021133">
    <property type="entry name" value="HEAT_type_2"/>
</dbReference>
<dbReference type="InterPro" id="IPR051351">
    <property type="entry name" value="Ascorbate-PTS_EIIA_comp"/>
</dbReference>
<dbReference type="Proteomes" id="UP000030853">
    <property type="component" value="Unassembled WGS sequence"/>
</dbReference>
<keyword evidence="6" id="KW-0598">Phosphotransferase system</keyword>
<dbReference type="AlphaFoldDB" id="A0A0B1RCY3"/>
<keyword evidence="3" id="KW-0963">Cytoplasm</keyword>
<proteinExistence type="predicted"/>
<dbReference type="InterPro" id="IPR002178">
    <property type="entry name" value="PTS_EIIA_type-2_dom"/>
</dbReference>
<evidence type="ECO:0000256" key="8">
    <source>
        <dbReference type="ARBA" id="ARBA00037387"/>
    </source>
</evidence>
<keyword evidence="4" id="KW-0597">Phosphoprotein</keyword>
<dbReference type="SUPFAM" id="SSF55804">
    <property type="entry name" value="Phoshotransferase/anion transport protein"/>
    <property type="match status" value="1"/>
</dbReference>
<organism evidence="12 13">
    <name type="scientific">Pantoea rodasii</name>
    <dbReference type="NCBI Taxonomy" id="1076549"/>
    <lineage>
        <taxon>Bacteria</taxon>
        <taxon>Pseudomonadati</taxon>
        <taxon>Pseudomonadota</taxon>
        <taxon>Gammaproteobacteria</taxon>
        <taxon>Enterobacterales</taxon>
        <taxon>Erwiniaceae</taxon>
        <taxon>Pantoea</taxon>
    </lineage>
</organism>
<comment type="subcellular location">
    <subcellularLocation>
        <location evidence="1">Cytoplasm</location>
    </subcellularLocation>
</comment>
<protein>
    <recommendedName>
        <fullName evidence="9">Ascorbate-specific PTS system EIIA component</fullName>
    </recommendedName>
    <alternativeName>
        <fullName evidence="10">Ascorbate-specific phosphotransferase enzyme IIA component</fullName>
    </alternativeName>
</protein>
<reference evidence="12 13" key="1">
    <citation type="submission" date="2014-11" db="EMBL/GenBank/DDBJ databases">
        <title>Genome sequencing of Pantoea rodasii ND03.</title>
        <authorList>
            <person name="Muhamad Yunos N.Y."/>
            <person name="Chan K.-G."/>
        </authorList>
    </citation>
    <scope>NUCLEOTIDE SEQUENCE [LARGE SCALE GENOMIC DNA]</scope>
    <source>
        <strain evidence="12 13">ND03</strain>
    </source>
</reference>
<evidence type="ECO:0000256" key="4">
    <source>
        <dbReference type="ARBA" id="ARBA00022553"/>
    </source>
</evidence>
<keyword evidence="7" id="KW-0418">Kinase</keyword>
<evidence type="ECO:0000256" key="3">
    <source>
        <dbReference type="ARBA" id="ARBA00022490"/>
    </source>
</evidence>
<dbReference type="PROSITE" id="PS50077">
    <property type="entry name" value="HEAT_REPEAT"/>
    <property type="match status" value="1"/>
</dbReference>
<dbReference type="PROSITE" id="PS51094">
    <property type="entry name" value="PTS_EIIA_TYPE_2"/>
    <property type="match status" value="1"/>
</dbReference>
<comment type="function">
    <text evidence="8">The phosphoenolpyruvate-dependent sugar phosphotransferase system (sugar PTS), a major carbohydrate active transport system, catalyzes the phosphorylation of incoming sugar substrates concomitantly with their translocation across the cell membrane. The enzyme II UlaABC PTS system is involved in ascorbate transport.</text>
</comment>
<dbReference type="InterPro" id="IPR016152">
    <property type="entry name" value="PTrfase/Anion_transptr"/>
</dbReference>
<dbReference type="GO" id="GO:0005737">
    <property type="term" value="C:cytoplasm"/>
    <property type="evidence" value="ECO:0007669"/>
    <property type="project" value="UniProtKB-SubCell"/>
</dbReference>
<evidence type="ECO:0000256" key="7">
    <source>
        <dbReference type="ARBA" id="ARBA00022777"/>
    </source>
</evidence>
<dbReference type="Gene3D" id="3.40.930.10">
    <property type="entry name" value="Mannitol-specific EII, Chain A"/>
    <property type="match status" value="1"/>
</dbReference>
<dbReference type="PANTHER" id="PTHR36203">
    <property type="entry name" value="ASCORBATE-SPECIFIC PTS SYSTEM EIIA COMPONENT"/>
    <property type="match status" value="1"/>
</dbReference>
<feature type="domain" description="PTS EIIA type-2" evidence="11">
    <location>
        <begin position="6"/>
        <end position="145"/>
    </location>
</feature>
<evidence type="ECO:0000256" key="9">
    <source>
        <dbReference type="ARBA" id="ARBA00041175"/>
    </source>
</evidence>